<keyword evidence="6 11" id="KW-0675">Receptor</keyword>
<gene>
    <name evidence="11" type="primary">LOC105847756</name>
</gene>
<feature type="transmembrane region" description="Helical" evidence="8">
    <location>
        <begin position="147"/>
        <end position="168"/>
    </location>
</feature>
<name>A0ABM4BFB4_HYDVU</name>
<evidence type="ECO:0000259" key="9">
    <source>
        <dbReference type="PROSITE" id="PS50262"/>
    </source>
</evidence>
<evidence type="ECO:0000313" key="11">
    <source>
        <dbReference type="RefSeq" id="XP_065647660.1"/>
    </source>
</evidence>
<accession>A0ABM4BFB4</accession>
<organism evidence="10 11">
    <name type="scientific">Hydra vulgaris</name>
    <name type="common">Hydra</name>
    <name type="synonym">Hydra attenuata</name>
    <dbReference type="NCBI Taxonomy" id="6087"/>
    <lineage>
        <taxon>Eukaryota</taxon>
        <taxon>Metazoa</taxon>
        <taxon>Cnidaria</taxon>
        <taxon>Hydrozoa</taxon>
        <taxon>Hydroidolina</taxon>
        <taxon>Anthoathecata</taxon>
        <taxon>Aplanulata</taxon>
        <taxon>Hydridae</taxon>
        <taxon>Hydra</taxon>
    </lineage>
</organism>
<dbReference type="RefSeq" id="XP_065647660.1">
    <property type="nucleotide sequence ID" value="XM_065791588.1"/>
</dbReference>
<feature type="transmembrane region" description="Helical" evidence="8">
    <location>
        <begin position="107"/>
        <end position="126"/>
    </location>
</feature>
<dbReference type="Gene3D" id="1.20.1070.10">
    <property type="entry name" value="Rhodopsin 7-helix transmembrane proteins"/>
    <property type="match status" value="1"/>
</dbReference>
<protein>
    <submittedName>
        <fullName evidence="11">Kappa-type opioid receptor isoform X2</fullName>
    </submittedName>
</protein>
<keyword evidence="5 8" id="KW-0472">Membrane</keyword>
<keyword evidence="3 8" id="KW-1133">Transmembrane helix</keyword>
<dbReference type="PRINTS" id="PR00237">
    <property type="entry name" value="GPCRRHODOPSN"/>
</dbReference>
<feature type="transmembrane region" description="Helical" evidence="8">
    <location>
        <begin position="78"/>
        <end position="101"/>
    </location>
</feature>
<dbReference type="GeneID" id="105847756"/>
<evidence type="ECO:0000256" key="8">
    <source>
        <dbReference type="SAM" id="Phobius"/>
    </source>
</evidence>
<dbReference type="PANTHER" id="PTHR45695">
    <property type="entry name" value="LEUCOKININ RECEPTOR-RELATED"/>
    <property type="match status" value="1"/>
</dbReference>
<evidence type="ECO:0000256" key="7">
    <source>
        <dbReference type="ARBA" id="ARBA00023224"/>
    </source>
</evidence>
<dbReference type="Proteomes" id="UP001652625">
    <property type="component" value="Chromosome 02"/>
</dbReference>
<evidence type="ECO:0000313" key="10">
    <source>
        <dbReference type="Proteomes" id="UP001652625"/>
    </source>
</evidence>
<evidence type="ECO:0000256" key="1">
    <source>
        <dbReference type="ARBA" id="ARBA00004141"/>
    </source>
</evidence>
<evidence type="ECO:0000256" key="5">
    <source>
        <dbReference type="ARBA" id="ARBA00023136"/>
    </source>
</evidence>
<feature type="domain" description="G-protein coupled receptors family 1 profile" evidence="9">
    <location>
        <begin position="48"/>
        <end position="312"/>
    </location>
</feature>
<dbReference type="CDD" id="cd00637">
    <property type="entry name" value="7tm_classA_rhodopsin-like"/>
    <property type="match status" value="1"/>
</dbReference>
<reference evidence="10" key="1">
    <citation type="submission" date="2025-05" db="UniProtKB">
        <authorList>
            <consortium name="RefSeq"/>
        </authorList>
    </citation>
    <scope>NUCLEOTIDE SEQUENCE [LARGE SCALE GENOMIC DNA]</scope>
</reference>
<keyword evidence="4" id="KW-0297">G-protein coupled receptor</keyword>
<evidence type="ECO:0000256" key="2">
    <source>
        <dbReference type="ARBA" id="ARBA00022692"/>
    </source>
</evidence>
<feature type="transmembrane region" description="Helical" evidence="8">
    <location>
        <begin position="292"/>
        <end position="311"/>
    </location>
</feature>
<feature type="transmembrane region" description="Helical" evidence="8">
    <location>
        <begin position="35"/>
        <end position="58"/>
    </location>
</feature>
<dbReference type="PANTHER" id="PTHR45695:SF9">
    <property type="entry name" value="LEUCOKININ RECEPTOR"/>
    <property type="match status" value="1"/>
</dbReference>
<reference evidence="11" key="2">
    <citation type="submission" date="2025-08" db="UniProtKB">
        <authorList>
            <consortium name="RefSeq"/>
        </authorList>
    </citation>
    <scope>IDENTIFICATION</scope>
</reference>
<feature type="transmembrane region" description="Helical" evidence="8">
    <location>
        <begin position="200"/>
        <end position="228"/>
    </location>
</feature>
<evidence type="ECO:0000256" key="3">
    <source>
        <dbReference type="ARBA" id="ARBA00022989"/>
    </source>
</evidence>
<dbReference type="PROSITE" id="PS50262">
    <property type="entry name" value="G_PROTEIN_RECEP_F1_2"/>
    <property type="match status" value="1"/>
</dbReference>
<dbReference type="InterPro" id="IPR017452">
    <property type="entry name" value="GPCR_Rhodpsn_7TM"/>
</dbReference>
<keyword evidence="2 8" id="KW-0812">Transmembrane</keyword>
<sequence>MVNKVNISHEDISTYVPSFSHPHIYKELGLRAATIVISFIVILLGTIGNSFVILFFLLKRSNLKPFEMFMISLGLTDFINSAVVPSHCLLELFNFNFYYIGNNGCKVLSFLSITCMTVAPLTLTAVSINRFIAVKWPLKTRLYQNRLILLIIACTWFFASGLGSVYLIDGNICLVSYNVTLKNSTHNVFKCYTCMEQNKYIVFVLTMFLMQTGIPLIVMIILYTLIVIELRKNFTLLMSTRNTLKTCLMKNKKTTKLVITVVLVFSICFFPVNIFFLWYMFSHFTPSEKIEISYDILTMLQMCNSIANPIIYSRFHTTFRKCIVKLILPCINHKKIKMKKNYKRKHCKKIDKQ</sequence>
<dbReference type="SUPFAM" id="SSF81321">
    <property type="entry name" value="Family A G protein-coupled receptor-like"/>
    <property type="match status" value="1"/>
</dbReference>
<evidence type="ECO:0000256" key="6">
    <source>
        <dbReference type="ARBA" id="ARBA00023170"/>
    </source>
</evidence>
<keyword evidence="10" id="KW-1185">Reference proteome</keyword>
<keyword evidence="7" id="KW-0807">Transducer</keyword>
<comment type="subcellular location">
    <subcellularLocation>
        <location evidence="1">Membrane</location>
        <topology evidence="1">Multi-pass membrane protein</topology>
    </subcellularLocation>
</comment>
<dbReference type="InterPro" id="IPR000276">
    <property type="entry name" value="GPCR_Rhodpsn"/>
</dbReference>
<dbReference type="Pfam" id="PF00001">
    <property type="entry name" value="7tm_1"/>
    <property type="match status" value="1"/>
</dbReference>
<proteinExistence type="predicted"/>
<feature type="transmembrane region" description="Helical" evidence="8">
    <location>
        <begin position="257"/>
        <end position="280"/>
    </location>
</feature>
<evidence type="ECO:0000256" key="4">
    <source>
        <dbReference type="ARBA" id="ARBA00023040"/>
    </source>
</evidence>